<dbReference type="EMBL" id="JACHVC010000013">
    <property type="protein sequence ID" value="MBC2608204.1"/>
    <property type="molecule type" value="Genomic_DNA"/>
</dbReference>
<evidence type="ECO:0000256" key="1">
    <source>
        <dbReference type="SAM" id="Phobius"/>
    </source>
</evidence>
<reference evidence="2 3" key="1">
    <citation type="submission" date="2020-07" db="EMBL/GenBank/DDBJ databases">
        <authorList>
            <person name="Feng X."/>
        </authorList>
    </citation>
    <scope>NUCLEOTIDE SEQUENCE [LARGE SCALE GENOMIC DNA]</scope>
    <source>
        <strain evidence="2 3">JCM23202</strain>
    </source>
</reference>
<protein>
    <recommendedName>
        <fullName evidence="4">Cell division protein FtsL</fullName>
    </recommendedName>
</protein>
<gene>
    <name evidence="2" type="ORF">H5P27_19265</name>
</gene>
<keyword evidence="1" id="KW-1133">Transmembrane helix</keyword>
<feature type="transmembrane region" description="Helical" evidence="1">
    <location>
        <begin position="20"/>
        <end position="40"/>
    </location>
</feature>
<sequence>MSNRTTRKNTRVNSLLNRIIWLTFSLFLFVGAFGLATVYLRHEAAVLANQNKALYSGISEQKRHIAELGAVLARQTTRDELKDLNKQFKLGLRMPRDTQIVHVLEDPTKRLYEKQSQSMVTVSTF</sequence>
<keyword evidence="1" id="KW-0812">Transmembrane</keyword>
<proteinExistence type="predicted"/>
<keyword evidence="1" id="KW-0472">Membrane</keyword>
<evidence type="ECO:0000313" key="2">
    <source>
        <dbReference type="EMBL" id="MBC2608204.1"/>
    </source>
</evidence>
<evidence type="ECO:0000313" key="3">
    <source>
        <dbReference type="Proteomes" id="UP000526501"/>
    </source>
</evidence>
<dbReference type="RefSeq" id="WP_185662054.1">
    <property type="nucleotide sequence ID" value="NZ_CAWPOO010000013.1"/>
</dbReference>
<keyword evidence="3" id="KW-1185">Reference proteome</keyword>
<dbReference type="AlphaFoldDB" id="A0A7X1B9L7"/>
<accession>A0A7X1B9L7</accession>
<organism evidence="2 3">
    <name type="scientific">Pelagicoccus albus</name>
    <dbReference type="NCBI Taxonomy" id="415222"/>
    <lineage>
        <taxon>Bacteria</taxon>
        <taxon>Pseudomonadati</taxon>
        <taxon>Verrucomicrobiota</taxon>
        <taxon>Opitutia</taxon>
        <taxon>Puniceicoccales</taxon>
        <taxon>Pelagicoccaceae</taxon>
        <taxon>Pelagicoccus</taxon>
    </lineage>
</organism>
<name>A0A7X1B9L7_9BACT</name>
<evidence type="ECO:0008006" key="4">
    <source>
        <dbReference type="Google" id="ProtNLM"/>
    </source>
</evidence>
<dbReference type="Proteomes" id="UP000526501">
    <property type="component" value="Unassembled WGS sequence"/>
</dbReference>
<comment type="caution">
    <text evidence="2">The sequence shown here is derived from an EMBL/GenBank/DDBJ whole genome shotgun (WGS) entry which is preliminary data.</text>
</comment>